<dbReference type="InterPro" id="IPR041489">
    <property type="entry name" value="PDZ_6"/>
</dbReference>
<dbReference type="SMART" id="SM00729">
    <property type="entry name" value="Elp3"/>
    <property type="match status" value="1"/>
</dbReference>
<sequence length="450" mass="51433">MESNNYEVDIYYDGKNIIDNVNKNSIAEELGIESGDILVSINDNKVTDIIDYKYLITEDFVTMNIFKKNGELWELEIEKDYDEDIGITFTNPLIDKAKNCRNKCIFCFIDQLPKGMRETLYFKDDDSRLSFLQGNFITLTNLNDEEIDRIIRYRLSPINISVHTTDPELRAKMLNNKNAGKAYEILKRFSDAGIDMNCQIVLIPGINDGDNLERTLRDLSALHPNVSSVAVVPVGLTKYRKDLIKLSTYSVETANELLEFINKRQKEYLDSIDTRFVFASDEFYVVGKREVPSYEEYEGFPQYENGVGLIRSFHQEIQEALMDVSKGFELNRSYVIATGTLASDFVKEVASMIMMKIKGLSLRVIPIKNDFFGETITVSGLVTGRDLIKQLDKYEMGDGLILPSSMLKRDEKVFLDDTTVEDIEKSLNTKVIISDVDGTKLINILINEKR</sequence>
<dbReference type="SUPFAM" id="SSF102114">
    <property type="entry name" value="Radical SAM enzymes"/>
    <property type="match status" value="1"/>
</dbReference>
<dbReference type="InterPro" id="IPR058240">
    <property type="entry name" value="rSAM_sf"/>
</dbReference>
<dbReference type="InterPro" id="IPR036034">
    <property type="entry name" value="PDZ_sf"/>
</dbReference>
<dbReference type="InterPro" id="IPR006638">
    <property type="entry name" value="Elp3/MiaA/NifB-like_rSAM"/>
</dbReference>
<dbReference type="RefSeq" id="WP_091730824.1">
    <property type="nucleotide sequence ID" value="NZ_FNQE01000022.1"/>
</dbReference>
<dbReference type="STRING" id="415015.SAMN05660462_02078"/>
<evidence type="ECO:0000313" key="2">
    <source>
        <dbReference type="EMBL" id="SDZ16479.1"/>
    </source>
</evidence>
<proteinExistence type="predicted"/>
<dbReference type="Gene3D" id="3.20.20.70">
    <property type="entry name" value="Aldolase class I"/>
    <property type="match status" value="1"/>
</dbReference>
<evidence type="ECO:0000259" key="1">
    <source>
        <dbReference type="SMART" id="SM00729"/>
    </source>
</evidence>
<dbReference type="OrthoDB" id="9774724at2"/>
<dbReference type="Gene3D" id="2.30.42.10">
    <property type="match status" value="1"/>
</dbReference>
<protein>
    <submittedName>
        <fullName evidence="2">Putative radical SAM enzyme, TIGR03279 family</fullName>
    </submittedName>
</protein>
<keyword evidence="3" id="KW-1185">Reference proteome</keyword>
<dbReference type="Pfam" id="PF17820">
    <property type="entry name" value="PDZ_6"/>
    <property type="match status" value="1"/>
</dbReference>
<dbReference type="InterPro" id="IPR045375">
    <property type="entry name" value="Put_radical_SAM-like_N"/>
</dbReference>
<name>A0A1H3QUT1_9FIRM</name>
<dbReference type="InterPro" id="IPR007549">
    <property type="entry name" value="DUF512"/>
</dbReference>
<feature type="domain" description="Elp3/MiaA/NifB-like radical SAM core" evidence="1">
    <location>
        <begin position="90"/>
        <end position="260"/>
    </location>
</feature>
<dbReference type="InterPro" id="IPR013785">
    <property type="entry name" value="Aldolase_TIM"/>
</dbReference>
<organism evidence="2 3">
    <name type="scientific">Proteiniborus ethanoligenes</name>
    <dbReference type="NCBI Taxonomy" id="415015"/>
    <lineage>
        <taxon>Bacteria</taxon>
        <taxon>Bacillati</taxon>
        <taxon>Bacillota</taxon>
        <taxon>Clostridia</taxon>
        <taxon>Eubacteriales</taxon>
        <taxon>Proteiniborus</taxon>
    </lineage>
</organism>
<dbReference type="GO" id="GO:0051536">
    <property type="term" value="F:iron-sulfur cluster binding"/>
    <property type="evidence" value="ECO:0007669"/>
    <property type="project" value="InterPro"/>
</dbReference>
<dbReference type="SUPFAM" id="SSF50156">
    <property type="entry name" value="PDZ domain-like"/>
    <property type="match status" value="1"/>
</dbReference>
<dbReference type="GO" id="GO:0003824">
    <property type="term" value="F:catalytic activity"/>
    <property type="evidence" value="ECO:0007669"/>
    <property type="project" value="InterPro"/>
</dbReference>
<gene>
    <name evidence="2" type="ORF">SAMN05660462_02078</name>
</gene>
<dbReference type="EMBL" id="FNQE01000022">
    <property type="protein sequence ID" value="SDZ16479.1"/>
    <property type="molecule type" value="Genomic_DNA"/>
</dbReference>
<dbReference type="Proteomes" id="UP000198625">
    <property type="component" value="Unassembled WGS sequence"/>
</dbReference>
<accession>A0A1H3QUT1</accession>
<dbReference type="Pfam" id="PF04459">
    <property type="entry name" value="DUF512"/>
    <property type="match status" value="1"/>
</dbReference>
<dbReference type="Pfam" id="PF19238">
    <property type="entry name" value="Radical_SAM_2"/>
    <property type="match status" value="1"/>
</dbReference>
<evidence type="ECO:0000313" key="3">
    <source>
        <dbReference type="Proteomes" id="UP000198625"/>
    </source>
</evidence>
<dbReference type="AlphaFoldDB" id="A0A1H3QUT1"/>
<reference evidence="3" key="1">
    <citation type="submission" date="2016-10" db="EMBL/GenBank/DDBJ databases">
        <authorList>
            <person name="Varghese N."/>
            <person name="Submissions S."/>
        </authorList>
    </citation>
    <scope>NUCLEOTIDE SEQUENCE [LARGE SCALE GENOMIC DNA]</scope>
    <source>
        <strain evidence="3">DSM 21650</strain>
    </source>
</reference>